<name>A0ABW8RPW8_9BACI</name>
<organism evidence="4 5">
    <name type="scientific">Bacillus salipaludis</name>
    <dbReference type="NCBI Taxonomy" id="2547811"/>
    <lineage>
        <taxon>Bacteria</taxon>
        <taxon>Bacillati</taxon>
        <taxon>Bacillota</taxon>
        <taxon>Bacilli</taxon>
        <taxon>Bacillales</taxon>
        <taxon>Bacillaceae</taxon>
        <taxon>Bacillus</taxon>
    </lineage>
</organism>
<protein>
    <recommendedName>
        <fullName evidence="3">Glycoside hydrolase family 57 N-terminal domain-containing protein</fullName>
    </recommendedName>
</protein>
<dbReference type="RefSeq" id="WP_406583229.1">
    <property type="nucleotide sequence ID" value="NZ_JBJHQH010000027.1"/>
</dbReference>
<dbReference type="SUPFAM" id="SSF88713">
    <property type="entry name" value="Glycoside hydrolase/deacetylase"/>
    <property type="match status" value="1"/>
</dbReference>
<reference evidence="4 5" key="1">
    <citation type="submission" date="2024-11" db="EMBL/GenBank/DDBJ databases">
        <authorList>
            <person name="Lucas J.A."/>
        </authorList>
    </citation>
    <scope>NUCLEOTIDE SEQUENCE [LARGE SCALE GENOMIC DNA]</scope>
    <source>
        <strain evidence="4 5">Z 5.4</strain>
    </source>
</reference>
<gene>
    <name evidence="4" type="ORF">ACJEBI_25305</name>
</gene>
<evidence type="ECO:0000313" key="4">
    <source>
        <dbReference type="EMBL" id="MFK9094779.1"/>
    </source>
</evidence>
<accession>A0ABW8RPW8</accession>
<evidence type="ECO:0000256" key="1">
    <source>
        <dbReference type="ARBA" id="ARBA00006821"/>
    </source>
</evidence>
<comment type="similarity">
    <text evidence="1">Belongs to the glycosyl hydrolase 57 family.</text>
</comment>
<dbReference type="Gene3D" id="3.20.110.20">
    <property type="match status" value="1"/>
</dbReference>
<evidence type="ECO:0000313" key="5">
    <source>
        <dbReference type="Proteomes" id="UP001623041"/>
    </source>
</evidence>
<dbReference type="Pfam" id="PF03065">
    <property type="entry name" value="Glyco_hydro_57"/>
    <property type="match status" value="1"/>
</dbReference>
<keyword evidence="5" id="KW-1185">Reference proteome</keyword>
<sequence>MLSNPFVPLAIVHHANQYLITNGYNNRSGLAEILGPKDASSGLRAILHLHEQYDIPFHLHVSGTLIEACAWYDPLFLKEISELRQSGFIEIMGSTYAQNIMTLFDREHNHHQIQEELRLIKKWFDSDLSDITGFWVPERVWNTKHLAPILTDSELDNGGFNYILVDDRLFLPKGARDRFDQNHSFIPELFEPRYIQDGMGLIGLPLSSEMRHNVMFDTGQNEQNLNALLTKLYNEVKSGREVIAIYGDDMEKAAGIPPWNENAIKQYHAFLQWLKPRQDAKPVLLNKWLDSHKVQSTIPVGPGTYRELAKDFGAGEDYMGWAASPAWLPYQTIISKSWSKLKSLSANGDKNSPMFQLTRKHLLACTYETAWHDAPNSIHTDVSDDIKTNGDAIIGLPAPWACTLASHARAANVLMEAVKWEQDTMNEKKLYACLGDIDGDGHEEVILRNGTVAVVISPHFGGRIVYMFYFNENTGALIVGNPSDDWNWLEELNDFMDVPMNHPGAFADGHFEHDSYEVSSIKIKENNEVEVVMKNNQQNSDAYGMKKRFSLEKDGNEVNICYENIPPNILPLTINIGLSPDYLRLLREGRSAVVPYNDGGIRGFRNGKIFVWSYFNSPDAKWAISPDPIFGHGFCLSLSITSSDVSLFLGVNHIHTDYSLRNTEDN</sequence>
<dbReference type="InterPro" id="IPR004300">
    <property type="entry name" value="Glyco_hydro_57_N"/>
</dbReference>
<dbReference type="Proteomes" id="UP001623041">
    <property type="component" value="Unassembled WGS sequence"/>
</dbReference>
<keyword evidence="2" id="KW-0119">Carbohydrate metabolism</keyword>
<evidence type="ECO:0000256" key="2">
    <source>
        <dbReference type="ARBA" id="ARBA00023277"/>
    </source>
</evidence>
<feature type="domain" description="Glycoside hydrolase family 57 N-terminal" evidence="3">
    <location>
        <begin position="49"/>
        <end position="276"/>
    </location>
</feature>
<evidence type="ECO:0000259" key="3">
    <source>
        <dbReference type="Pfam" id="PF03065"/>
    </source>
</evidence>
<dbReference type="InterPro" id="IPR011013">
    <property type="entry name" value="Gal_mutarotase_sf_dom"/>
</dbReference>
<dbReference type="InterPro" id="IPR052046">
    <property type="entry name" value="GH57_Enzymes"/>
</dbReference>
<dbReference type="PANTHER" id="PTHR36306:SF1">
    <property type="entry name" value="ALPHA-AMYLASE-RELATED"/>
    <property type="match status" value="1"/>
</dbReference>
<comment type="caution">
    <text evidence="4">The sequence shown here is derived from an EMBL/GenBank/DDBJ whole genome shotgun (WGS) entry which is preliminary data.</text>
</comment>
<dbReference type="PANTHER" id="PTHR36306">
    <property type="entry name" value="ALPHA-AMYLASE-RELATED-RELATED"/>
    <property type="match status" value="1"/>
</dbReference>
<dbReference type="InterPro" id="IPR011330">
    <property type="entry name" value="Glyco_hydro/deAcase_b/a-brl"/>
</dbReference>
<proteinExistence type="inferred from homology"/>
<dbReference type="SUPFAM" id="SSF74650">
    <property type="entry name" value="Galactose mutarotase-like"/>
    <property type="match status" value="1"/>
</dbReference>
<dbReference type="EMBL" id="JBJHQH010000027">
    <property type="protein sequence ID" value="MFK9094779.1"/>
    <property type="molecule type" value="Genomic_DNA"/>
</dbReference>